<protein>
    <submittedName>
        <fullName evidence="1">DUF4943 family protein</fullName>
    </submittedName>
</protein>
<dbReference type="InterPro" id="IPR032546">
    <property type="entry name" value="DUF4943"/>
</dbReference>
<proteinExistence type="predicted"/>
<evidence type="ECO:0000313" key="2">
    <source>
        <dbReference type="Proteomes" id="UP000651085"/>
    </source>
</evidence>
<reference evidence="1" key="1">
    <citation type="submission" date="2020-08" db="EMBL/GenBank/DDBJ databases">
        <title>Genome public.</title>
        <authorList>
            <person name="Liu C."/>
            <person name="Sun Q."/>
        </authorList>
    </citation>
    <scope>NUCLEOTIDE SEQUENCE</scope>
    <source>
        <strain evidence="1">N12</strain>
    </source>
</reference>
<keyword evidence="2" id="KW-1185">Reference proteome</keyword>
<dbReference type="AlphaFoldDB" id="A0A926IQJ9"/>
<gene>
    <name evidence="1" type="ORF">H8744_11775</name>
</gene>
<dbReference type="Pfam" id="PF16301">
    <property type="entry name" value="DUF4943"/>
    <property type="match status" value="1"/>
</dbReference>
<evidence type="ECO:0000313" key="1">
    <source>
        <dbReference type="EMBL" id="MBC8593911.1"/>
    </source>
</evidence>
<dbReference type="PROSITE" id="PS51257">
    <property type="entry name" value="PROKAR_LIPOPROTEIN"/>
    <property type="match status" value="1"/>
</dbReference>
<accession>A0A926IQJ9</accession>
<dbReference type="Proteomes" id="UP000651085">
    <property type="component" value="Unassembled WGS sequence"/>
</dbReference>
<dbReference type="RefSeq" id="WP_262435018.1">
    <property type="nucleotide sequence ID" value="NZ_JACRTF010000001.1"/>
</dbReference>
<name>A0A926IQJ9_9BACT</name>
<dbReference type="EMBL" id="JACRTF010000001">
    <property type="protein sequence ID" value="MBC8593911.1"/>
    <property type="molecule type" value="Genomic_DNA"/>
</dbReference>
<organism evidence="1 2">
    <name type="scientific">Jilunia laotingensis</name>
    <dbReference type="NCBI Taxonomy" id="2763675"/>
    <lineage>
        <taxon>Bacteria</taxon>
        <taxon>Pseudomonadati</taxon>
        <taxon>Bacteroidota</taxon>
        <taxon>Bacteroidia</taxon>
        <taxon>Bacteroidales</taxon>
        <taxon>Bacteroidaceae</taxon>
        <taxon>Jilunia</taxon>
    </lineage>
</organism>
<comment type="caution">
    <text evidence="1">The sequence shown here is derived from an EMBL/GenBank/DDBJ whole genome shotgun (WGS) entry which is preliminary data.</text>
</comment>
<sequence length="173" mass="20048">MRKTWIMLLVLFTVIVFTGCSEETLDYDHPDVDLFVKQLKAGNYNAKDEKGVIGVPHFSEEDIPELFNYAEDLTIIPSFPSVYNSNSGKIRLGECILWVIESIRLGIPASMGCNMVEANAENYEAIYFLSDEEVLDAAARYRRWWENRHYPRTAWTIDPCYDEPLCGSGYRWW</sequence>